<dbReference type="GO" id="GO:0007232">
    <property type="term" value="P:osmosensory signaling pathway via Sho1 osmosensor"/>
    <property type="evidence" value="ECO:0007669"/>
    <property type="project" value="EnsemblFungi"/>
</dbReference>
<dbReference type="SMART" id="SM00314">
    <property type="entry name" value="RA"/>
    <property type="match status" value="1"/>
</dbReference>
<protein>
    <recommendedName>
        <fullName evidence="2">Ras-associating domain-containing protein</fullName>
    </recommendedName>
</protein>
<dbReference type="GO" id="GO:0032093">
    <property type="term" value="F:SAM domain binding"/>
    <property type="evidence" value="ECO:0007669"/>
    <property type="project" value="EnsemblFungi"/>
</dbReference>
<feature type="region of interest" description="Disordered" evidence="1">
    <location>
        <begin position="179"/>
        <end position="280"/>
    </location>
</feature>
<evidence type="ECO:0000256" key="1">
    <source>
        <dbReference type="SAM" id="MobiDB-lite"/>
    </source>
</evidence>
<keyword evidence="4" id="KW-1185">Reference proteome</keyword>
<dbReference type="GeneID" id="34524842"/>
<dbReference type="InterPro" id="IPR015316">
    <property type="entry name" value="SAM_Ste50"/>
</dbReference>
<organism evidence="3 4">
    <name type="scientific">Huiozyma naganishii (strain ATCC MYA-139 / BCRC 22969 / CBS 8797 / KCTC 17520 / NBRC 10181 / NCYC 3082 / Yp74L-3)</name>
    <name type="common">Yeast</name>
    <name type="synonym">Kazachstania naganishii</name>
    <dbReference type="NCBI Taxonomy" id="1071383"/>
    <lineage>
        <taxon>Eukaryota</taxon>
        <taxon>Fungi</taxon>
        <taxon>Dikarya</taxon>
        <taxon>Ascomycota</taxon>
        <taxon>Saccharomycotina</taxon>
        <taxon>Saccharomycetes</taxon>
        <taxon>Saccharomycetales</taxon>
        <taxon>Saccharomycetaceae</taxon>
        <taxon>Huiozyma</taxon>
    </lineage>
</organism>
<dbReference type="RefSeq" id="XP_022463408.1">
    <property type="nucleotide sequence ID" value="XM_022606743.1"/>
</dbReference>
<evidence type="ECO:0000313" key="3">
    <source>
        <dbReference type="EMBL" id="CCK69162.1"/>
    </source>
</evidence>
<feature type="region of interest" description="Disordered" evidence="1">
    <location>
        <begin position="352"/>
        <end position="371"/>
    </location>
</feature>
<accession>J7RW15</accession>
<dbReference type="InterPro" id="IPR000159">
    <property type="entry name" value="RA_dom"/>
</dbReference>
<dbReference type="InterPro" id="IPR013761">
    <property type="entry name" value="SAM/pointed_sf"/>
</dbReference>
<dbReference type="GO" id="GO:0005737">
    <property type="term" value="C:cytoplasm"/>
    <property type="evidence" value="ECO:0007669"/>
    <property type="project" value="EnsemblFungi"/>
</dbReference>
<dbReference type="InterPro" id="IPR029071">
    <property type="entry name" value="Ubiquitin-like_domsf"/>
</dbReference>
<evidence type="ECO:0000313" key="4">
    <source>
        <dbReference type="Proteomes" id="UP000006310"/>
    </source>
</evidence>
<dbReference type="GO" id="GO:0038066">
    <property type="term" value="P:p38MAPK cascade"/>
    <property type="evidence" value="ECO:0007669"/>
    <property type="project" value="EnsemblFungi"/>
</dbReference>
<dbReference type="AlphaFoldDB" id="J7RW15"/>
<reference evidence="3 4" key="1">
    <citation type="journal article" date="2011" name="Proc. Natl. Acad. Sci. U.S.A.">
        <title>Evolutionary erosion of yeast sex chromosomes by mating-type switching accidents.</title>
        <authorList>
            <person name="Gordon J.L."/>
            <person name="Armisen D."/>
            <person name="Proux-Wera E."/>
            <person name="Oheigeartaigh S.S."/>
            <person name="Byrne K.P."/>
            <person name="Wolfe K.H."/>
        </authorList>
    </citation>
    <scope>NUCLEOTIDE SEQUENCE [LARGE SCALE GENOMIC DNA]</scope>
    <source>
        <strain evidence="4">ATCC MYA-139 / BCRC 22969 / CBS 8797 / CCRC 22969 / KCTC 17520 / NBRC 10181 / NCYC 3082</strain>
    </source>
</reference>
<dbReference type="KEGG" id="kng:KNAG_0C00480"/>
<dbReference type="OrthoDB" id="445896at2759"/>
<dbReference type="PROSITE" id="PS50200">
    <property type="entry name" value="RA"/>
    <property type="match status" value="1"/>
</dbReference>
<gene>
    <name evidence="3" type="primary">KNAG0C00480</name>
    <name evidence="3" type="ordered locus">KNAG_0C00480</name>
</gene>
<dbReference type="OMA" id="QDWRQYV"/>
<dbReference type="GO" id="GO:0019887">
    <property type="term" value="F:protein kinase regulator activity"/>
    <property type="evidence" value="ECO:0007669"/>
    <property type="project" value="EnsemblFungi"/>
</dbReference>
<proteinExistence type="predicted"/>
<dbReference type="SUPFAM" id="SSF54236">
    <property type="entry name" value="Ubiquitin-like"/>
    <property type="match status" value="1"/>
</dbReference>
<feature type="compositionally biased region" description="Polar residues" evidence="1">
    <location>
        <begin position="179"/>
        <end position="224"/>
    </location>
</feature>
<name>J7RW15_HUIN7</name>
<dbReference type="GO" id="GO:0000750">
    <property type="term" value="P:pheromone-dependent signal transduction involved in conjugation with cellular fusion"/>
    <property type="evidence" value="ECO:0007669"/>
    <property type="project" value="EnsemblFungi"/>
</dbReference>
<sequence>MSHSRQSSSEIGRTLTAADAVDENNIVSGAGANCKTPFINDGDWKEWSVENVVSWCQTSLNLPDDDVLCRQLAENEITGDLLPELCLDDCKELCTGDNGAVPAVEGTVQKAIRFKLMINKLVNENGTQKDELQEQQENMAISLRNLYSTVSTKLQEYQTQYTSLRMDLLELFKNSNNAATEPATSRNGSRSGITSSAHITSASQSPTRTARPPNVNTHSAQQAQFPPHSQLSHSHSHTGHIANSAMSSQGGGPPRKDSAALAHTGGTAGITSEPLKQLRASKEDSCERILKNAMKRHNLNDHDWRQYVLVLGYGDQERIIEMHEKPVVMFKNLKQQGLHPAIMLRRRGDFEEMASGNSSNGSNNNTPGGRL</sequence>
<dbReference type="Pfam" id="PF00788">
    <property type="entry name" value="RA"/>
    <property type="match status" value="1"/>
</dbReference>
<dbReference type="GO" id="GO:0001402">
    <property type="term" value="P:signal transduction involved in filamentous growth"/>
    <property type="evidence" value="ECO:0007669"/>
    <property type="project" value="EnsemblFungi"/>
</dbReference>
<evidence type="ECO:0000259" key="2">
    <source>
        <dbReference type="PROSITE" id="PS50200"/>
    </source>
</evidence>
<dbReference type="eggNOG" id="ENOG502RXZB">
    <property type="taxonomic scope" value="Eukaryota"/>
</dbReference>
<dbReference type="Gene3D" id="1.10.150.50">
    <property type="entry name" value="Transcription Factor, Ets-1"/>
    <property type="match status" value="1"/>
</dbReference>
<dbReference type="SUPFAM" id="SSF47769">
    <property type="entry name" value="SAM/Pointed domain"/>
    <property type="match status" value="1"/>
</dbReference>
<dbReference type="EMBL" id="HE978316">
    <property type="protein sequence ID" value="CCK69162.1"/>
    <property type="molecule type" value="Genomic_DNA"/>
</dbReference>
<feature type="domain" description="Ras-associating" evidence="2">
    <location>
        <begin position="276"/>
        <end position="349"/>
    </location>
</feature>
<dbReference type="CDD" id="cd01786">
    <property type="entry name" value="RA_STE50"/>
    <property type="match status" value="1"/>
</dbReference>
<dbReference type="Gene3D" id="3.10.20.90">
    <property type="entry name" value="Phosphatidylinositol 3-kinase Catalytic Subunit, Chain A, domain 1"/>
    <property type="match status" value="1"/>
</dbReference>
<dbReference type="STRING" id="1071383.J7RW15"/>
<dbReference type="GO" id="GO:0030010">
    <property type="term" value="P:establishment of cell polarity"/>
    <property type="evidence" value="ECO:0007669"/>
    <property type="project" value="EnsemblFungi"/>
</dbReference>
<dbReference type="Proteomes" id="UP000006310">
    <property type="component" value="Chromosome 3"/>
</dbReference>
<dbReference type="HOGENOM" id="CLU_051042_0_0_1"/>
<dbReference type="Pfam" id="PF09235">
    <property type="entry name" value="SAM_Ste50p"/>
    <property type="match status" value="1"/>
</dbReference>
<reference evidence="4" key="2">
    <citation type="submission" date="2012-08" db="EMBL/GenBank/DDBJ databases">
        <title>Genome sequence of Kazachstania naganishii.</title>
        <authorList>
            <person name="Gordon J.L."/>
            <person name="Armisen D."/>
            <person name="Proux-Wera E."/>
            <person name="OhEigeartaigh S.S."/>
            <person name="Byrne K.P."/>
            <person name="Wolfe K.H."/>
        </authorList>
    </citation>
    <scope>NUCLEOTIDE SEQUENCE [LARGE SCALE GENOMIC DNA]</scope>
    <source>
        <strain evidence="4">ATCC MYA-139 / BCRC 22969 / CBS 8797 / CCRC 22969 / KCTC 17520 / NBRC 10181 / NCYC 3082</strain>
    </source>
</reference>
<feature type="compositionally biased region" description="Low complexity" evidence="1">
    <location>
        <begin position="355"/>
        <end position="365"/>
    </location>
</feature>